<comment type="caution">
    <text evidence="1">The sequence shown here is derived from an EMBL/GenBank/DDBJ whole genome shotgun (WGS) entry which is preliminary data.</text>
</comment>
<dbReference type="AlphaFoldDB" id="A0A8X6U402"/>
<dbReference type="Proteomes" id="UP000887013">
    <property type="component" value="Unassembled WGS sequence"/>
</dbReference>
<proteinExistence type="predicted"/>
<name>A0A8X6U402_NEPPI</name>
<dbReference type="EMBL" id="BMAW01071685">
    <property type="protein sequence ID" value="GFT79179.1"/>
    <property type="molecule type" value="Genomic_DNA"/>
</dbReference>
<protein>
    <submittedName>
        <fullName evidence="1">Uncharacterized protein</fullName>
    </submittedName>
</protein>
<dbReference type="OrthoDB" id="6431360at2759"/>
<accession>A0A8X6U402</accession>
<evidence type="ECO:0000313" key="2">
    <source>
        <dbReference type="Proteomes" id="UP000887013"/>
    </source>
</evidence>
<gene>
    <name evidence="1" type="ORF">NPIL_325761</name>
</gene>
<evidence type="ECO:0000313" key="1">
    <source>
        <dbReference type="EMBL" id="GFT79179.1"/>
    </source>
</evidence>
<organism evidence="1 2">
    <name type="scientific">Nephila pilipes</name>
    <name type="common">Giant wood spider</name>
    <name type="synonym">Nephila maculata</name>
    <dbReference type="NCBI Taxonomy" id="299642"/>
    <lineage>
        <taxon>Eukaryota</taxon>
        <taxon>Metazoa</taxon>
        <taxon>Ecdysozoa</taxon>
        <taxon>Arthropoda</taxon>
        <taxon>Chelicerata</taxon>
        <taxon>Arachnida</taxon>
        <taxon>Araneae</taxon>
        <taxon>Araneomorphae</taxon>
        <taxon>Entelegynae</taxon>
        <taxon>Araneoidea</taxon>
        <taxon>Nephilidae</taxon>
        <taxon>Nephila</taxon>
    </lineage>
</organism>
<reference evidence="1" key="1">
    <citation type="submission" date="2020-08" db="EMBL/GenBank/DDBJ databases">
        <title>Multicomponent nature underlies the extraordinary mechanical properties of spider dragline silk.</title>
        <authorList>
            <person name="Kono N."/>
            <person name="Nakamura H."/>
            <person name="Mori M."/>
            <person name="Yoshida Y."/>
            <person name="Ohtoshi R."/>
            <person name="Malay A.D."/>
            <person name="Moran D.A.P."/>
            <person name="Tomita M."/>
            <person name="Numata K."/>
            <person name="Arakawa K."/>
        </authorList>
    </citation>
    <scope>NUCLEOTIDE SEQUENCE</scope>
</reference>
<keyword evidence="2" id="KW-1185">Reference proteome</keyword>
<sequence length="86" mass="9655">MSSWKARAKENPWRNDIFILLDCPRNIAVAAFRLKTGHDLLYAHLCRFRIVNNPSCPLCCSGVAMNDEHVPECPALTKKLSISAKS</sequence>